<reference evidence="7" key="1">
    <citation type="journal article" date="2020" name="Stud. Mycol.">
        <title>101 Dothideomycetes genomes: a test case for predicting lifestyles and emergence of pathogens.</title>
        <authorList>
            <person name="Haridas S."/>
            <person name="Albert R."/>
            <person name="Binder M."/>
            <person name="Bloem J."/>
            <person name="Labutti K."/>
            <person name="Salamov A."/>
            <person name="Andreopoulos B."/>
            <person name="Baker S."/>
            <person name="Barry K."/>
            <person name="Bills G."/>
            <person name="Bluhm B."/>
            <person name="Cannon C."/>
            <person name="Castanera R."/>
            <person name="Culley D."/>
            <person name="Daum C."/>
            <person name="Ezra D."/>
            <person name="Gonzalez J."/>
            <person name="Henrissat B."/>
            <person name="Kuo A."/>
            <person name="Liang C."/>
            <person name="Lipzen A."/>
            <person name="Lutzoni F."/>
            <person name="Magnuson J."/>
            <person name="Mondo S."/>
            <person name="Nolan M."/>
            <person name="Ohm R."/>
            <person name="Pangilinan J."/>
            <person name="Park H.-J."/>
            <person name="Ramirez L."/>
            <person name="Alfaro M."/>
            <person name="Sun H."/>
            <person name="Tritt A."/>
            <person name="Yoshinaga Y."/>
            <person name="Zwiers L.-H."/>
            <person name="Turgeon B."/>
            <person name="Goodwin S."/>
            <person name="Spatafora J."/>
            <person name="Crous P."/>
            <person name="Grigoriev I."/>
        </authorList>
    </citation>
    <scope>NUCLEOTIDE SEQUENCE</scope>
    <source>
        <strain evidence="7">CBS 113818</strain>
    </source>
</reference>
<dbReference type="PANTHER" id="PTHR12483">
    <property type="entry name" value="SOLUTE CARRIER FAMILY 31 COPPER TRANSPORTERS"/>
    <property type="match status" value="1"/>
</dbReference>
<evidence type="ECO:0000256" key="1">
    <source>
        <dbReference type="ARBA" id="ARBA00004141"/>
    </source>
</evidence>
<dbReference type="Pfam" id="PF04145">
    <property type="entry name" value="Ctr"/>
    <property type="match status" value="1"/>
</dbReference>
<keyword evidence="5" id="KW-0813">Transport</keyword>
<feature type="compositionally biased region" description="Basic and acidic residues" evidence="6">
    <location>
        <begin position="167"/>
        <end position="176"/>
    </location>
</feature>
<keyword evidence="8" id="KW-1185">Reference proteome</keyword>
<evidence type="ECO:0000256" key="4">
    <source>
        <dbReference type="ARBA" id="ARBA00023136"/>
    </source>
</evidence>
<keyword evidence="5" id="KW-0406">Ion transport</keyword>
<sequence>MILQWYTCNIASTLPPLVGSQTASTFAFDTSAVIWYAYVPSAITPVNSRWQRPTSAESPPISSIPTIQTMHTMSGMSSTFSSSTRVTLWFTSWTTTTTATYILSLALIFSLGILSRFLGAVKTQLDRRWSEQHLMAPSKDDEKPTGNSIRGHTRQWSRALHAKPVRLEEPEARETEPLSPVPPPSHVDEEDTKRQVETPRSLWWSNTTWNFKRDAVSAVLEAFRALIGYILMLAVMTYNTGVFLAVIVSVLLGELVFGRYTRGATSLAEDGCHS</sequence>
<evidence type="ECO:0000256" key="2">
    <source>
        <dbReference type="ARBA" id="ARBA00022692"/>
    </source>
</evidence>
<keyword evidence="3 5" id="KW-1133">Transmembrane helix</keyword>
<dbReference type="GO" id="GO:0005375">
    <property type="term" value="F:copper ion transmembrane transporter activity"/>
    <property type="evidence" value="ECO:0007669"/>
    <property type="project" value="UniProtKB-UniRule"/>
</dbReference>
<evidence type="ECO:0000313" key="7">
    <source>
        <dbReference type="EMBL" id="KAF2829928.1"/>
    </source>
</evidence>
<keyword evidence="2 5" id="KW-0812">Transmembrane</keyword>
<protein>
    <recommendedName>
        <fullName evidence="5">Copper transport protein</fullName>
    </recommendedName>
</protein>
<evidence type="ECO:0000256" key="5">
    <source>
        <dbReference type="RuleBase" id="RU367022"/>
    </source>
</evidence>
<feature type="transmembrane region" description="Helical" evidence="5">
    <location>
        <begin position="226"/>
        <end position="252"/>
    </location>
</feature>
<feature type="region of interest" description="Disordered" evidence="6">
    <location>
        <begin position="132"/>
        <end position="153"/>
    </location>
</feature>
<keyword evidence="4 5" id="KW-0472">Membrane</keyword>
<dbReference type="AlphaFoldDB" id="A0A6A7AB29"/>
<dbReference type="PANTHER" id="PTHR12483:SF27">
    <property type="entry name" value="COPPER TRANSPORT PROTEIN CTR1"/>
    <property type="match status" value="1"/>
</dbReference>
<proteinExistence type="inferred from homology"/>
<evidence type="ECO:0000256" key="6">
    <source>
        <dbReference type="SAM" id="MobiDB-lite"/>
    </source>
</evidence>
<accession>A0A6A7AB29</accession>
<keyword evidence="5" id="KW-0187">Copper transport</keyword>
<keyword evidence="5" id="KW-0186">Copper</keyword>
<organism evidence="7 8">
    <name type="scientific">Ophiobolus disseminans</name>
    <dbReference type="NCBI Taxonomy" id="1469910"/>
    <lineage>
        <taxon>Eukaryota</taxon>
        <taxon>Fungi</taxon>
        <taxon>Dikarya</taxon>
        <taxon>Ascomycota</taxon>
        <taxon>Pezizomycotina</taxon>
        <taxon>Dothideomycetes</taxon>
        <taxon>Pleosporomycetidae</taxon>
        <taxon>Pleosporales</taxon>
        <taxon>Pleosporineae</taxon>
        <taxon>Phaeosphaeriaceae</taxon>
        <taxon>Ophiobolus</taxon>
    </lineage>
</organism>
<gene>
    <name evidence="7" type="ORF">CC86DRAFT_284757</name>
</gene>
<comment type="similarity">
    <text evidence="5">Belongs to the copper transporter (Ctr) (TC 1.A.56) family. SLC31A subfamily.</text>
</comment>
<name>A0A6A7AB29_9PLEO</name>
<evidence type="ECO:0000313" key="8">
    <source>
        <dbReference type="Proteomes" id="UP000799424"/>
    </source>
</evidence>
<dbReference type="Proteomes" id="UP000799424">
    <property type="component" value="Unassembled WGS sequence"/>
</dbReference>
<evidence type="ECO:0000256" key="3">
    <source>
        <dbReference type="ARBA" id="ARBA00022989"/>
    </source>
</evidence>
<dbReference type="EMBL" id="MU006220">
    <property type="protein sequence ID" value="KAF2829928.1"/>
    <property type="molecule type" value="Genomic_DNA"/>
</dbReference>
<dbReference type="InterPro" id="IPR007274">
    <property type="entry name" value="Cop_transporter"/>
</dbReference>
<feature type="region of interest" description="Disordered" evidence="6">
    <location>
        <begin position="167"/>
        <end position="194"/>
    </location>
</feature>
<dbReference type="GO" id="GO:0005886">
    <property type="term" value="C:plasma membrane"/>
    <property type="evidence" value="ECO:0007669"/>
    <property type="project" value="TreeGrafter"/>
</dbReference>
<dbReference type="OrthoDB" id="73901at2759"/>
<comment type="subcellular location">
    <subcellularLocation>
        <location evidence="1 5">Membrane</location>
        <topology evidence="1 5">Multi-pass membrane protein</topology>
    </subcellularLocation>
</comment>